<comment type="caution">
    <text evidence="2">The sequence shown here is derived from an EMBL/GenBank/DDBJ whole genome shotgun (WGS) entry which is preliminary data.</text>
</comment>
<name>A0A7Z7IFH9_9BURK</name>
<feature type="compositionally biased region" description="Basic residues" evidence="1">
    <location>
        <begin position="151"/>
        <end position="168"/>
    </location>
</feature>
<organism evidence="2 3">
    <name type="scientific">Caballeronia arationis</name>
    <dbReference type="NCBI Taxonomy" id="1777142"/>
    <lineage>
        <taxon>Bacteria</taxon>
        <taxon>Pseudomonadati</taxon>
        <taxon>Pseudomonadota</taxon>
        <taxon>Betaproteobacteria</taxon>
        <taxon>Burkholderiales</taxon>
        <taxon>Burkholderiaceae</taxon>
        <taxon>Caballeronia</taxon>
    </lineage>
</organism>
<sequence length="239" mass="26019">MSRTLPFQRSAQAARARLTKAQLLPIPRAIADDLALRAHLSLEAIRGACDHIGPAQHITEVVLLGKFLSEAGHGEFSLESLMAADRAMAEVFEGGRRTGTWGVSSESAFALLAAIVSMYDRQLHSATLGALTTASDRLDRFKAGDAYQPLQKKRRARARAQSKKKTRHAGLSFFRECPAKPGTNKSPPWFRQTALSEPVPKAWSKPTAPGNAARPSGSAPPYLSDRPERRGSCRLPRPD</sequence>
<reference evidence="2 3" key="1">
    <citation type="submission" date="2017-09" db="EMBL/GenBank/DDBJ databases">
        <authorList>
            <person name="Varghese N."/>
            <person name="Submissions S."/>
        </authorList>
    </citation>
    <scope>NUCLEOTIDE SEQUENCE [LARGE SCALE GENOMIC DNA]</scope>
    <source>
        <strain evidence="2 3">OK806</strain>
    </source>
</reference>
<dbReference type="EMBL" id="OCSU01000004">
    <property type="protein sequence ID" value="SOE91544.1"/>
    <property type="molecule type" value="Genomic_DNA"/>
</dbReference>
<evidence type="ECO:0000256" key="1">
    <source>
        <dbReference type="SAM" id="MobiDB-lite"/>
    </source>
</evidence>
<protein>
    <recommendedName>
        <fullName evidence="4">Fis family transcriptional regulator</fullName>
    </recommendedName>
</protein>
<proteinExistence type="predicted"/>
<dbReference type="AlphaFoldDB" id="A0A7Z7IFH9"/>
<evidence type="ECO:0000313" key="2">
    <source>
        <dbReference type="EMBL" id="SOE91544.1"/>
    </source>
</evidence>
<accession>A0A7Z7IFH9</accession>
<dbReference type="Proteomes" id="UP000219522">
    <property type="component" value="Unassembled WGS sequence"/>
</dbReference>
<evidence type="ECO:0008006" key="4">
    <source>
        <dbReference type="Google" id="ProtNLM"/>
    </source>
</evidence>
<feature type="region of interest" description="Disordered" evidence="1">
    <location>
        <begin position="145"/>
        <end position="239"/>
    </location>
</feature>
<feature type="compositionally biased region" description="Basic and acidic residues" evidence="1">
    <location>
        <begin position="225"/>
        <end position="239"/>
    </location>
</feature>
<gene>
    <name evidence="2" type="ORF">SAMN05446927_8476</name>
</gene>
<keyword evidence="3" id="KW-1185">Reference proteome</keyword>
<evidence type="ECO:0000313" key="3">
    <source>
        <dbReference type="Proteomes" id="UP000219522"/>
    </source>
</evidence>